<keyword evidence="4" id="KW-1185">Reference proteome</keyword>
<dbReference type="RefSeq" id="WP_150358630.1">
    <property type="nucleotide sequence ID" value="NZ_JAJJPB010000032.1"/>
</dbReference>
<organism evidence="3 4">
    <name type="scientific">Clostridium aromativorans</name>
    <dbReference type="NCBI Taxonomy" id="2836848"/>
    <lineage>
        <taxon>Bacteria</taxon>
        <taxon>Bacillati</taxon>
        <taxon>Bacillota</taxon>
        <taxon>Clostridia</taxon>
        <taxon>Eubacteriales</taxon>
        <taxon>Clostridiaceae</taxon>
        <taxon>Clostridium</taxon>
    </lineage>
</organism>
<dbReference type="EMBL" id="JAJJPB010000032">
    <property type="protein sequence ID" value="MCC9296455.1"/>
    <property type="molecule type" value="Genomic_DNA"/>
</dbReference>
<name>A0ABS8N9I6_9CLOT</name>
<evidence type="ECO:0000313" key="3">
    <source>
        <dbReference type="EMBL" id="MCC9296455.1"/>
    </source>
</evidence>
<protein>
    <submittedName>
        <fullName evidence="3">Uncharacterized protein</fullName>
    </submittedName>
</protein>
<feature type="region of interest" description="Disordered" evidence="1">
    <location>
        <begin position="104"/>
        <end position="123"/>
    </location>
</feature>
<accession>A0ABS8N9I6</accession>
<keyword evidence="2" id="KW-1133">Transmembrane helix</keyword>
<feature type="transmembrane region" description="Helical" evidence="2">
    <location>
        <begin position="6"/>
        <end position="25"/>
    </location>
</feature>
<feature type="transmembrane region" description="Helical" evidence="2">
    <location>
        <begin position="66"/>
        <end position="83"/>
    </location>
</feature>
<feature type="transmembrane region" description="Helical" evidence="2">
    <location>
        <begin position="37"/>
        <end position="60"/>
    </location>
</feature>
<reference evidence="3" key="1">
    <citation type="submission" date="2021-11" db="EMBL/GenBank/DDBJ databases">
        <authorList>
            <person name="Qingchun L."/>
            <person name="Dong Z."/>
            <person name="Zongwei Q."/>
            <person name="Jia Z."/>
            <person name="Duotao L."/>
        </authorList>
    </citation>
    <scope>NUCLEOTIDE SEQUENCE</scope>
    <source>
        <strain evidence="3">WLY-B-L2</strain>
    </source>
</reference>
<comment type="caution">
    <text evidence="3">The sequence shown here is derived from an EMBL/GenBank/DDBJ whole genome shotgun (WGS) entry which is preliminary data.</text>
</comment>
<evidence type="ECO:0000256" key="1">
    <source>
        <dbReference type="SAM" id="MobiDB-lite"/>
    </source>
</evidence>
<keyword evidence="2" id="KW-0812">Transmembrane</keyword>
<dbReference type="Proteomes" id="UP001165422">
    <property type="component" value="Unassembled WGS sequence"/>
</dbReference>
<gene>
    <name evidence="3" type="ORF">LN736_16520</name>
</gene>
<evidence type="ECO:0000313" key="4">
    <source>
        <dbReference type="Proteomes" id="UP001165422"/>
    </source>
</evidence>
<keyword evidence="2" id="KW-0472">Membrane</keyword>
<evidence type="ECO:0000256" key="2">
    <source>
        <dbReference type="SAM" id="Phobius"/>
    </source>
</evidence>
<sequence length="123" mass="14441">MPLWLNVVIQILFIAVIFLVVYNFLKSHVLYKFHPNRWLILALSIASFILPPVVAAYFRYNLNGTVWQYVFSAAFLIFFLWFIDLKSGAIYNTGKKNAKDIKIKPKAKPNRVNHKKNNKKNKR</sequence>
<proteinExistence type="predicted"/>